<keyword evidence="2" id="KW-1185">Reference proteome</keyword>
<name>A0ACB7TCJ1_HYAAI</name>
<proteinExistence type="predicted"/>
<sequence>MASMVNYGHDILRTAARASNLIDLWREAVSGVWCICALTVETLCARGASQERQPESAAARGGFGGGMDDYTRRIERKNRSFPRAAGLGRPQGLDASPCLQQGPARETHFRNPISHCLRASPRRGVGRKQRMPFAQQRRRQVGK</sequence>
<evidence type="ECO:0000313" key="1">
    <source>
        <dbReference type="EMBL" id="KAH6944535.1"/>
    </source>
</evidence>
<protein>
    <submittedName>
        <fullName evidence="1">Uncharacterized protein</fullName>
    </submittedName>
</protein>
<evidence type="ECO:0000313" key="2">
    <source>
        <dbReference type="Proteomes" id="UP000821845"/>
    </source>
</evidence>
<dbReference type="EMBL" id="CM023481">
    <property type="protein sequence ID" value="KAH6944535.1"/>
    <property type="molecule type" value="Genomic_DNA"/>
</dbReference>
<comment type="caution">
    <text evidence="1">The sequence shown here is derived from an EMBL/GenBank/DDBJ whole genome shotgun (WGS) entry which is preliminary data.</text>
</comment>
<dbReference type="Proteomes" id="UP000821845">
    <property type="component" value="Chromosome 1"/>
</dbReference>
<organism evidence="1 2">
    <name type="scientific">Hyalomma asiaticum</name>
    <name type="common">Tick</name>
    <dbReference type="NCBI Taxonomy" id="266040"/>
    <lineage>
        <taxon>Eukaryota</taxon>
        <taxon>Metazoa</taxon>
        <taxon>Ecdysozoa</taxon>
        <taxon>Arthropoda</taxon>
        <taxon>Chelicerata</taxon>
        <taxon>Arachnida</taxon>
        <taxon>Acari</taxon>
        <taxon>Parasitiformes</taxon>
        <taxon>Ixodida</taxon>
        <taxon>Ixodoidea</taxon>
        <taxon>Ixodidae</taxon>
        <taxon>Hyalomminae</taxon>
        <taxon>Hyalomma</taxon>
    </lineage>
</organism>
<reference evidence="1" key="1">
    <citation type="submission" date="2020-05" db="EMBL/GenBank/DDBJ databases">
        <title>Large-scale comparative analyses of tick genomes elucidate their genetic diversity and vector capacities.</title>
        <authorList>
            <person name="Jia N."/>
            <person name="Wang J."/>
            <person name="Shi W."/>
            <person name="Du L."/>
            <person name="Sun Y."/>
            <person name="Zhan W."/>
            <person name="Jiang J."/>
            <person name="Wang Q."/>
            <person name="Zhang B."/>
            <person name="Ji P."/>
            <person name="Sakyi L.B."/>
            <person name="Cui X."/>
            <person name="Yuan T."/>
            <person name="Jiang B."/>
            <person name="Yang W."/>
            <person name="Lam T.T.-Y."/>
            <person name="Chang Q."/>
            <person name="Ding S."/>
            <person name="Wang X."/>
            <person name="Zhu J."/>
            <person name="Ruan X."/>
            <person name="Zhao L."/>
            <person name="Wei J."/>
            <person name="Que T."/>
            <person name="Du C."/>
            <person name="Cheng J."/>
            <person name="Dai P."/>
            <person name="Han X."/>
            <person name="Huang E."/>
            <person name="Gao Y."/>
            <person name="Liu J."/>
            <person name="Shao H."/>
            <person name="Ye R."/>
            <person name="Li L."/>
            <person name="Wei W."/>
            <person name="Wang X."/>
            <person name="Wang C."/>
            <person name="Yang T."/>
            <person name="Huo Q."/>
            <person name="Li W."/>
            <person name="Guo W."/>
            <person name="Chen H."/>
            <person name="Zhou L."/>
            <person name="Ni X."/>
            <person name="Tian J."/>
            <person name="Zhou Y."/>
            <person name="Sheng Y."/>
            <person name="Liu T."/>
            <person name="Pan Y."/>
            <person name="Xia L."/>
            <person name="Li J."/>
            <person name="Zhao F."/>
            <person name="Cao W."/>
        </authorList>
    </citation>
    <scope>NUCLEOTIDE SEQUENCE</scope>
    <source>
        <strain evidence="1">Hyas-2018</strain>
    </source>
</reference>
<gene>
    <name evidence="1" type="ORF">HPB50_003825</name>
</gene>
<accession>A0ACB7TCJ1</accession>